<feature type="domain" description="Fe/B12 periplasmic-binding" evidence="7">
    <location>
        <begin position="68"/>
        <end position="325"/>
    </location>
</feature>
<evidence type="ECO:0000259" key="7">
    <source>
        <dbReference type="PROSITE" id="PS50983"/>
    </source>
</evidence>
<evidence type="ECO:0000256" key="4">
    <source>
        <dbReference type="ARBA" id="ARBA00022729"/>
    </source>
</evidence>
<dbReference type="InterPro" id="IPR019546">
    <property type="entry name" value="TAT_signal_bac_arc"/>
</dbReference>
<dbReference type="InterPro" id="IPR006311">
    <property type="entry name" value="TAT_signal"/>
</dbReference>
<evidence type="ECO:0000256" key="5">
    <source>
        <dbReference type="SAM" id="Coils"/>
    </source>
</evidence>
<proteinExistence type="inferred from homology"/>
<evidence type="ECO:0000256" key="3">
    <source>
        <dbReference type="ARBA" id="ARBA00022448"/>
    </source>
</evidence>
<dbReference type="GO" id="GO:1901678">
    <property type="term" value="P:iron coordination entity transport"/>
    <property type="evidence" value="ECO:0007669"/>
    <property type="project" value="UniProtKB-ARBA"/>
</dbReference>
<reference evidence="8 9" key="1">
    <citation type="submission" date="2018-08" db="EMBL/GenBank/DDBJ databases">
        <title>Isolation, diversity and antifungal activity of Actinobacteria from wheat.</title>
        <authorList>
            <person name="Han C."/>
        </authorList>
    </citation>
    <scope>NUCLEOTIDE SEQUENCE [LARGE SCALE GENOMIC DNA]</scope>
    <source>
        <strain evidence="8 9">NEAU-YY421</strain>
    </source>
</reference>
<dbReference type="EMBL" id="QUAK01000039">
    <property type="protein sequence ID" value="RFU87195.1"/>
    <property type="molecule type" value="Genomic_DNA"/>
</dbReference>
<evidence type="ECO:0000256" key="2">
    <source>
        <dbReference type="ARBA" id="ARBA00008814"/>
    </source>
</evidence>
<comment type="similarity">
    <text evidence="2">Belongs to the bacterial solute-binding protein 8 family.</text>
</comment>
<keyword evidence="9" id="KW-1185">Reference proteome</keyword>
<dbReference type="InterPro" id="IPR002491">
    <property type="entry name" value="ABC_transptr_periplasmic_BD"/>
</dbReference>
<protein>
    <submittedName>
        <fullName evidence="8">Iron ABC transporter substrate-binding protein</fullName>
    </submittedName>
</protein>
<evidence type="ECO:0000313" key="8">
    <source>
        <dbReference type="EMBL" id="RFU87195.1"/>
    </source>
</evidence>
<keyword evidence="5" id="KW-0175">Coiled coil</keyword>
<dbReference type="PANTHER" id="PTHR30532">
    <property type="entry name" value="IRON III DICITRATE-BINDING PERIPLASMIC PROTEIN"/>
    <property type="match status" value="1"/>
</dbReference>
<dbReference type="NCBIfam" id="TIGR01409">
    <property type="entry name" value="TAT_signal_seq"/>
    <property type="match status" value="1"/>
</dbReference>
<feature type="coiled-coil region" evidence="5">
    <location>
        <begin position="170"/>
        <end position="204"/>
    </location>
</feature>
<dbReference type="RefSeq" id="WP_128555244.1">
    <property type="nucleotide sequence ID" value="NZ_QUAK01000039.1"/>
</dbReference>
<gene>
    <name evidence="8" type="ORF">DY218_08155</name>
</gene>
<dbReference type="Proteomes" id="UP000263094">
    <property type="component" value="Unassembled WGS sequence"/>
</dbReference>
<accession>A0A372M9K8</accession>
<dbReference type="SUPFAM" id="SSF53807">
    <property type="entry name" value="Helical backbone' metal receptor"/>
    <property type="match status" value="1"/>
</dbReference>
<dbReference type="PROSITE" id="PS51318">
    <property type="entry name" value="TAT"/>
    <property type="match status" value="1"/>
</dbReference>
<name>A0A372M9K8_9ACTN</name>
<keyword evidence="4" id="KW-0732">Signal</keyword>
<comment type="subcellular location">
    <subcellularLocation>
        <location evidence="1">Cell envelope</location>
    </subcellularLocation>
</comment>
<feature type="region of interest" description="Disordered" evidence="6">
    <location>
        <begin position="34"/>
        <end position="59"/>
    </location>
</feature>
<organism evidence="8 9">
    <name type="scientific">Streptomyces triticagri</name>
    <dbReference type="NCBI Taxonomy" id="2293568"/>
    <lineage>
        <taxon>Bacteria</taxon>
        <taxon>Bacillati</taxon>
        <taxon>Actinomycetota</taxon>
        <taxon>Actinomycetes</taxon>
        <taxon>Kitasatosporales</taxon>
        <taxon>Streptomycetaceae</taxon>
        <taxon>Streptomyces</taxon>
    </lineage>
</organism>
<dbReference type="PROSITE" id="PS50983">
    <property type="entry name" value="FE_B12_PBP"/>
    <property type="match status" value="1"/>
</dbReference>
<dbReference type="AlphaFoldDB" id="A0A372M9K8"/>
<dbReference type="Pfam" id="PF01497">
    <property type="entry name" value="Peripla_BP_2"/>
    <property type="match status" value="1"/>
</dbReference>
<comment type="caution">
    <text evidence="8">The sequence shown here is derived from an EMBL/GenBank/DDBJ whole genome shotgun (WGS) entry which is preliminary data.</text>
</comment>
<dbReference type="OrthoDB" id="9793175at2"/>
<dbReference type="PANTHER" id="PTHR30532:SF1">
    <property type="entry name" value="IRON(3+)-HYDROXAMATE-BINDING PROTEIN FHUD"/>
    <property type="match status" value="1"/>
</dbReference>
<dbReference type="PROSITE" id="PS51257">
    <property type="entry name" value="PROKAR_LIPOPROTEIN"/>
    <property type="match status" value="1"/>
</dbReference>
<dbReference type="InterPro" id="IPR051313">
    <property type="entry name" value="Bact_iron-sidero_bind"/>
</dbReference>
<evidence type="ECO:0000256" key="6">
    <source>
        <dbReference type="SAM" id="MobiDB-lite"/>
    </source>
</evidence>
<dbReference type="Gene3D" id="3.40.50.1980">
    <property type="entry name" value="Nitrogenase molybdenum iron protein domain"/>
    <property type="match status" value="2"/>
</dbReference>
<keyword evidence="3" id="KW-0813">Transport</keyword>
<evidence type="ECO:0000313" key="9">
    <source>
        <dbReference type="Proteomes" id="UP000263094"/>
    </source>
</evidence>
<evidence type="ECO:0000256" key="1">
    <source>
        <dbReference type="ARBA" id="ARBA00004196"/>
    </source>
</evidence>
<sequence>MSPRTWPVPVDRRRFLGGLAGGAAALGLSACGVSESGDGEDKGGDKAASTRRIKTDNGSITVPEQPKRVVATVNYDALMLLDLGLVPVGVPDGTAQRALMPAASYAKLKDVETIGAPGVPNAQAVARLEPDLIVDQFYKDKTAPLSKIAPVAFYDWGHSGALWHEQIAKMAEAVNRKDRLTSARRKYESRVKEVRRTYAKQIEQSTWAVLSGGPSGKFYLGSPLLTVLRELGLKIGKGTPKGDAGFTEKSYEELDVLDDCTVLLYVGQFDGSTPPTTKELLANKLWKRVPAVRAGHAYPIKHYGVACYSFALGAVDEIEAVLKKL</sequence>
<dbReference type="GO" id="GO:0030288">
    <property type="term" value="C:outer membrane-bounded periplasmic space"/>
    <property type="evidence" value="ECO:0007669"/>
    <property type="project" value="TreeGrafter"/>
</dbReference>